<evidence type="ECO:0000313" key="2">
    <source>
        <dbReference type="EMBL" id="OME63796.1"/>
    </source>
</evidence>
<organism evidence="2 4">
    <name type="scientific">Paenibacillus odorifer</name>
    <dbReference type="NCBI Taxonomy" id="189426"/>
    <lineage>
        <taxon>Bacteria</taxon>
        <taxon>Bacillati</taxon>
        <taxon>Bacillota</taxon>
        <taxon>Bacilli</taxon>
        <taxon>Bacillales</taxon>
        <taxon>Paenibacillaceae</taxon>
        <taxon>Paenibacillus</taxon>
    </lineage>
</organism>
<dbReference type="AlphaFoldDB" id="A0A1R0Z7J5"/>
<dbReference type="Proteomes" id="UP000187313">
    <property type="component" value="Unassembled WGS sequence"/>
</dbReference>
<proteinExistence type="predicted"/>
<accession>A0A1R0Z7J5</accession>
<protein>
    <submittedName>
        <fullName evidence="2">Uncharacterized protein</fullName>
    </submittedName>
</protein>
<dbReference type="OrthoDB" id="2218409at2"/>
<reference evidence="2 4" key="1">
    <citation type="submission" date="2016-11" db="EMBL/GenBank/DDBJ databases">
        <title>Paenibacillus species isolates.</title>
        <authorList>
            <person name="Beno S.M."/>
        </authorList>
    </citation>
    <scope>NUCLEOTIDE SEQUENCE [LARGE SCALE GENOMIC DNA]</scope>
    <source>
        <strain evidence="2 4">FSL H7-0443</strain>
        <strain evidence="1 3">FSL R5-0923</strain>
    </source>
</reference>
<evidence type="ECO:0000313" key="1">
    <source>
        <dbReference type="EMBL" id="OMD44949.1"/>
    </source>
</evidence>
<dbReference type="RefSeq" id="WP_076287102.1">
    <property type="nucleotide sequence ID" value="NZ_MPTD01000035.1"/>
</dbReference>
<dbReference type="Proteomes" id="UP000187425">
    <property type="component" value="Unassembled WGS sequence"/>
</dbReference>
<dbReference type="EMBL" id="MPTW01000049">
    <property type="protein sequence ID" value="OME63796.1"/>
    <property type="molecule type" value="Genomic_DNA"/>
</dbReference>
<keyword evidence="3" id="KW-1185">Reference proteome</keyword>
<evidence type="ECO:0000313" key="3">
    <source>
        <dbReference type="Proteomes" id="UP000187313"/>
    </source>
</evidence>
<comment type="caution">
    <text evidence="2">The sequence shown here is derived from an EMBL/GenBank/DDBJ whole genome shotgun (WGS) entry which is preliminary data.</text>
</comment>
<dbReference type="EMBL" id="MPTD01000035">
    <property type="protein sequence ID" value="OMD44949.1"/>
    <property type="molecule type" value="Genomic_DNA"/>
</dbReference>
<name>A0A1R0Z7J5_9BACL</name>
<sequence>MKENIYAIYNGTEYEAGVVNDQEVVLRSDDPAVLNRGFVLYKGIKYIKKVKRTELTDIYKKYYQATYQNYQFVVTEDSGDKLLIIATNMDYKICEQLGMKMVDRGVYQKWIQKTEVELSISRKPL</sequence>
<evidence type="ECO:0000313" key="4">
    <source>
        <dbReference type="Proteomes" id="UP000187425"/>
    </source>
</evidence>
<gene>
    <name evidence="1" type="ORF">BSK51_29850</name>
    <name evidence="2" type="ORF">BSK65_29860</name>
</gene>